<dbReference type="AlphaFoldDB" id="A0A7C9E5I2"/>
<dbReference type="EMBL" id="GISG01181130">
    <property type="protein sequence ID" value="MBA4653864.1"/>
    <property type="molecule type" value="Transcribed_RNA"/>
</dbReference>
<reference evidence="1" key="2">
    <citation type="submission" date="2020-07" db="EMBL/GenBank/DDBJ databases">
        <authorList>
            <person name="Vera ALvarez R."/>
            <person name="Arias-Moreno D.M."/>
            <person name="Jimenez-Jacinto V."/>
            <person name="Jimenez-Bremont J.F."/>
            <person name="Swaminathan K."/>
            <person name="Moose S.P."/>
            <person name="Guerrero-Gonzalez M.L."/>
            <person name="Marino-Ramirez L."/>
            <person name="Landsman D."/>
            <person name="Rodriguez-Kessler M."/>
            <person name="Delgado-Sanchez P."/>
        </authorList>
    </citation>
    <scope>NUCLEOTIDE SEQUENCE</scope>
    <source>
        <tissue evidence="1">Cladode</tissue>
    </source>
</reference>
<accession>A0A7C9E5I2</accession>
<name>A0A7C9E5I2_OPUST</name>
<evidence type="ECO:0000313" key="1">
    <source>
        <dbReference type="EMBL" id="MBA4653864.1"/>
    </source>
</evidence>
<organism evidence="1">
    <name type="scientific">Opuntia streptacantha</name>
    <name type="common">Prickly pear cactus</name>
    <name type="synonym">Opuntia cardona</name>
    <dbReference type="NCBI Taxonomy" id="393608"/>
    <lineage>
        <taxon>Eukaryota</taxon>
        <taxon>Viridiplantae</taxon>
        <taxon>Streptophyta</taxon>
        <taxon>Embryophyta</taxon>
        <taxon>Tracheophyta</taxon>
        <taxon>Spermatophyta</taxon>
        <taxon>Magnoliopsida</taxon>
        <taxon>eudicotyledons</taxon>
        <taxon>Gunneridae</taxon>
        <taxon>Pentapetalae</taxon>
        <taxon>Caryophyllales</taxon>
        <taxon>Cactineae</taxon>
        <taxon>Cactaceae</taxon>
        <taxon>Opuntioideae</taxon>
        <taxon>Opuntia</taxon>
    </lineage>
</organism>
<sequence length="108" mass="11750">MVSLTDSSSDLTASFIATSRFASRPNCNRTRTFKLPMNTPESRHVCDRELLGTTSVPSQGCMPRRLITAVTASAKLSLGPRPYSSTFSKSGPIVSQAFLKFDAPTFNM</sequence>
<reference evidence="1" key="1">
    <citation type="journal article" date="2013" name="J. Plant Res.">
        <title>Effect of fungi and light on seed germination of three Opuntia species from semiarid lands of central Mexico.</title>
        <authorList>
            <person name="Delgado-Sanchez P."/>
            <person name="Jimenez-Bremont J.F."/>
            <person name="Guerrero-Gonzalez Mde L."/>
            <person name="Flores J."/>
        </authorList>
    </citation>
    <scope>NUCLEOTIDE SEQUENCE</scope>
    <source>
        <tissue evidence="1">Cladode</tissue>
    </source>
</reference>
<proteinExistence type="predicted"/>
<protein>
    <submittedName>
        <fullName evidence="1">Uncharacterized protein</fullName>
    </submittedName>
</protein>